<accession>A0ACB7CDS6</accession>
<gene>
    <name evidence="1" type="ORF">PORY_001091</name>
</gene>
<sequence>MLSEMTKVFPFFMQLRAKNSRLISLINVYKWNNKSSDVFFLRFRRFYVFRTNNMNMSTGDVKKVLDKMQSAFSWDEKTMRHLLRARDLVDRKIPVRISIFPAESCLSGRIPIVDILLFDPFNVDKKVISILENGYALFFTTNLLKRIIIRHSLEAKVIKNDNDLVIEIPHYFLEKNNIEFVEHKDPIAHSSIFYDRSIIYCKKITGNLLSFRKSIFIIETKSSAFSLFYENFDNIIPVSSLGVKNAIKNLMSSTLNVLDYEKLLVESNYSSLKDIVSRFNPYEFVSNLVFEAEKNIKDLEFENFKMHSLKLTQDVLMERVDTWVEDAGKELLCNVSDMTNCWAKLEFWKLFWRVDDVLNIVRDTIQDTFLVDSEINMYFFIGQFSDKCVTFKSPINMVRKKIIGHPLYVLSRISQTELLKSIFMISTSCFLTYYLYIICNFSLYSSISVMFLGITFSLVVLQSSWSRAKRNFEIKMEKEGRLGLQMIEENLRSIIKNEKFYILKEKRRIIEAKKILEEINLSTKFLN</sequence>
<organism evidence="1 2">
    <name type="scientific">Pneumocystis oryctolagi</name>
    <dbReference type="NCBI Taxonomy" id="42067"/>
    <lineage>
        <taxon>Eukaryota</taxon>
        <taxon>Fungi</taxon>
        <taxon>Dikarya</taxon>
        <taxon>Ascomycota</taxon>
        <taxon>Taphrinomycotina</taxon>
        <taxon>Pneumocystomycetes</taxon>
        <taxon>Pneumocystaceae</taxon>
        <taxon>Pneumocystis</taxon>
    </lineage>
</organism>
<dbReference type="EMBL" id="JABTEG010000003">
    <property type="protein sequence ID" value="KAG4305535.1"/>
    <property type="molecule type" value="Genomic_DNA"/>
</dbReference>
<evidence type="ECO:0000313" key="1">
    <source>
        <dbReference type="EMBL" id="KAG4305535.1"/>
    </source>
</evidence>
<keyword evidence="2" id="KW-1185">Reference proteome</keyword>
<reference evidence="1 2" key="1">
    <citation type="journal article" date="2021" name="Commun. Biol.">
        <title>Genomic insights into the host specific adaptation of the Pneumocystis genus.</title>
        <authorList>
            <person name="Cisse O.H."/>
            <person name="Ma L."/>
            <person name="Dekker J.P."/>
            <person name="Khil P.P."/>
            <person name="Youn J.-H."/>
            <person name="Brenchley J.M."/>
            <person name="Blair R."/>
            <person name="Pahar B."/>
            <person name="Chabe M."/>
            <person name="Van Rompay K.K.A."/>
            <person name="Keesler R."/>
            <person name="Sukura A."/>
            <person name="Hirsch V."/>
            <person name="Kutty G."/>
            <person name="Liu Y."/>
            <person name="Peng L."/>
            <person name="Chen J."/>
            <person name="Song J."/>
            <person name="Weissenbacher-Lang C."/>
            <person name="Xu J."/>
            <person name="Upham N.S."/>
            <person name="Stajich J.E."/>
            <person name="Cuomo C.A."/>
            <person name="Cushion M.T."/>
            <person name="Kovacs J.A."/>
        </authorList>
    </citation>
    <scope>NUCLEOTIDE SEQUENCE [LARGE SCALE GENOMIC DNA]</scope>
    <source>
        <strain evidence="1 2">RABM</strain>
    </source>
</reference>
<evidence type="ECO:0000313" key="2">
    <source>
        <dbReference type="Proteomes" id="UP000768646"/>
    </source>
</evidence>
<protein>
    <submittedName>
        <fullName evidence="1">Uncharacterized protein</fullName>
    </submittedName>
</protein>
<dbReference type="Proteomes" id="UP000768646">
    <property type="component" value="Unassembled WGS sequence"/>
</dbReference>
<comment type="caution">
    <text evidence="1">The sequence shown here is derived from an EMBL/GenBank/DDBJ whole genome shotgun (WGS) entry which is preliminary data.</text>
</comment>
<name>A0ACB7CDS6_9ASCO</name>
<proteinExistence type="predicted"/>